<protein>
    <submittedName>
        <fullName evidence="1">Uncharacterized protein</fullName>
    </submittedName>
</protein>
<dbReference type="RefSeq" id="XP_022396178.1">
    <property type="nucleotide sequence ID" value="XM_022539454.1"/>
</dbReference>
<evidence type="ECO:0000313" key="2">
    <source>
        <dbReference type="Proteomes" id="UP000184300"/>
    </source>
</evidence>
<dbReference type="VEuPathDB" id="FungiDB:ASPGLDRAFT_1038245"/>
<accession>A0A1L9V6C9</accession>
<dbReference type="EMBL" id="KV878917">
    <property type="protein sequence ID" value="OJJ79480.1"/>
    <property type="molecule type" value="Genomic_DNA"/>
</dbReference>
<proteinExistence type="predicted"/>
<organism evidence="1 2">
    <name type="scientific">Aspergillus glaucus CBS 516.65</name>
    <dbReference type="NCBI Taxonomy" id="1160497"/>
    <lineage>
        <taxon>Eukaryota</taxon>
        <taxon>Fungi</taxon>
        <taxon>Dikarya</taxon>
        <taxon>Ascomycota</taxon>
        <taxon>Pezizomycotina</taxon>
        <taxon>Eurotiomycetes</taxon>
        <taxon>Eurotiomycetidae</taxon>
        <taxon>Eurotiales</taxon>
        <taxon>Aspergillaceae</taxon>
        <taxon>Aspergillus</taxon>
        <taxon>Aspergillus subgen. Aspergillus</taxon>
    </lineage>
</organism>
<dbReference type="AlphaFoldDB" id="A0A1L9V6C9"/>
<keyword evidence="2" id="KW-1185">Reference proteome</keyword>
<dbReference type="GeneID" id="34455715"/>
<dbReference type="Proteomes" id="UP000184300">
    <property type="component" value="Unassembled WGS sequence"/>
</dbReference>
<sequence length="200" mass="22079">MCVCPYMRGLFITPLRTIAANINLSNKAIIIWQFDKRRLDARFNFYPANAFFASSICANRPSWAAIATKIRRLSSRNTGANVSSKSSSDCSFPLATSLALNCSIRPSGPSFTSNTHLVDEMVPSAFFRDMTLQVPKLIKVLSSLWIASFHFEPYIRSFTASLYDFGMRIPAFSRTAHAFSATSYSLSICNSSAATANLAN</sequence>
<reference evidence="2" key="1">
    <citation type="journal article" date="2017" name="Genome Biol.">
        <title>Comparative genomics reveals high biological diversity and specific adaptations in the industrially and medically important fungal genus Aspergillus.</title>
        <authorList>
            <person name="de Vries R.P."/>
            <person name="Riley R."/>
            <person name="Wiebenga A."/>
            <person name="Aguilar-Osorio G."/>
            <person name="Amillis S."/>
            <person name="Uchima C.A."/>
            <person name="Anderluh G."/>
            <person name="Asadollahi M."/>
            <person name="Askin M."/>
            <person name="Barry K."/>
            <person name="Battaglia E."/>
            <person name="Bayram O."/>
            <person name="Benocci T."/>
            <person name="Braus-Stromeyer S.A."/>
            <person name="Caldana C."/>
            <person name="Canovas D."/>
            <person name="Cerqueira G.C."/>
            <person name="Chen F."/>
            <person name="Chen W."/>
            <person name="Choi C."/>
            <person name="Clum A."/>
            <person name="Dos Santos R.A."/>
            <person name="Damasio A.R."/>
            <person name="Diallinas G."/>
            <person name="Emri T."/>
            <person name="Fekete E."/>
            <person name="Flipphi M."/>
            <person name="Freyberg S."/>
            <person name="Gallo A."/>
            <person name="Gournas C."/>
            <person name="Habgood R."/>
            <person name="Hainaut M."/>
            <person name="Harispe M.L."/>
            <person name="Henrissat B."/>
            <person name="Hilden K.S."/>
            <person name="Hope R."/>
            <person name="Hossain A."/>
            <person name="Karabika E."/>
            <person name="Karaffa L."/>
            <person name="Karanyi Z."/>
            <person name="Krasevec N."/>
            <person name="Kuo A."/>
            <person name="Kusch H."/>
            <person name="LaButti K."/>
            <person name="Lagendijk E.L."/>
            <person name="Lapidus A."/>
            <person name="Levasseur A."/>
            <person name="Lindquist E."/>
            <person name="Lipzen A."/>
            <person name="Logrieco A.F."/>
            <person name="MacCabe A."/>
            <person name="Maekelae M.R."/>
            <person name="Malavazi I."/>
            <person name="Melin P."/>
            <person name="Meyer V."/>
            <person name="Mielnichuk N."/>
            <person name="Miskei M."/>
            <person name="Molnar A.P."/>
            <person name="Mule G."/>
            <person name="Ngan C.Y."/>
            <person name="Orejas M."/>
            <person name="Orosz E."/>
            <person name="Ouedraogo J.P."/>
            <person name="Overkamp K.M."/>
            <person name="Park H.-S."/>
            <person name="Perrone G."/>
            <person name="Piumi F."/>
            <person name="Punt P.J."/>
            <person name="Ram A.F."/>
            <person name="Ramon A."/>
            <person name="Rauscher S."/>
            <person name="Record E."/>
            <person name="Riano-Pachon D.M."/>
            <person name="Robert V."/>
            <person name="Roehrig J."/>
            <person name="Ruller R."/>
            <person name="Salamov A."/>
            <person name="Salih N.S."/>
            <person name="Samson R.A."/>
            <person name="Sandor E."/>
            <person name="Sanguinetti M."/>
            <person name="Schuetze T."/>
            <person name="Sepcic K."/>
            <person name="Shelest E."/>
            <person name="Sherlock G."/>
            <person name="Sophianopoulou V."/>
            <person name="Squina F.M."/>
            <person name="Sun H."/>
            <person name="Susca A."/>
            <person name="Todd R.B."/>
            <person name="Tsang A."/>
            <person name="Unkles S.E."/>
            <person name="van de Wiele N."/>
            <person name="van Rossen-Uffink D."/>
            <person name="Oliveira J.V."/>
            <person name="Vesth T.C."/>
            <person name="Visser J."/>
            <person name="Yu J.-H."/>
            <person name="Zhou M."/>
            <person name="Andersen M.R."/>
            <person name="Archer D.B."/>
            <person name="Baker S.E."/>
            <person name="Benoit I."/>
            <person name="Brakhage A.A."/>
            <person name="Braus G.H."/>
            <person name="Fischer R."/>
            <person name="Frisvad J.C."/>
            <person name="Goldman G.H."/>
            <person name="Houbraken J."/>
            <person name="Oakley B."/>
            <person name="Pocsi I."/>
            <person name="Scazzocchio C."/>
            <person name="Seiboth B."/>
            <person name="vanKuyk P.A."/>
            <person name="Wortman J."/>
            <person name="Dyer P.S."/>
            <person name="Grigoriev I.V."/>
        </authorList>
    </citation>
    <scope>NUCLEOTIDE SEQUENCE [LARGE SCALE GENOMIC DNA]</scope>
    <source>
        <strain evidence="2">CBS 516.65</strain>
    </source>
</reference>
<gene>
    <name evidence="1" type="ORF">ASPGLDRAFT_1038245</name>
</gene>
<evidence type="ECO:0000313" key="1">
    <source>
        <dbReference type="EMBL" id="OJJ79480.1"/>
    </source>
</evidence>
<name>A0A1L9V6C9_ASPGL</name>